<organism evidence="3 4">
    <name type="scientific">Candidatus Lachnoclostridium stercoripullorum</name>
    <dbReference type="NCBI Taxonomy" id="2838635"/>
    <lineage>
        <taxon>Bacteria</taxon>
        <taxon>Bacillati</taxon>
        <taxon>Bacillota</taxon>
        <taxon>Clostridia</taxon>
        <taxon>Lachnospirales</taxon>
        <taxon>Lachnospiraceae</taxon>
    </lineage>
</organism>
<reference evidence="3" key="1">
    <citation type="journal article" date="2021" name="PeerJ">
        <title>Extensive microbial diversity within the chicken gut microbiome revealed by metagenomics and culture.</title>
        <authorList>
            <person name="Gilroy R."/>
            <person name="Ravi A."/>
            <person name="Getino M."/>
            <person name="Pursley I."/>
            <person name="Horton D.L."/>
            <person name="Alikhan N.F."/>
            <person name="Baker D."/>
            <person name="Gharbi K."/>
            <person name="Hall N."/>
            <person name="Watson M."/>
            <person name="Adriaenssens E.M."/>
            <person name="Foster-Nyarko E."/>
            <person name="Jarju S."/>
            <person name="Secka A."/>
            <person name="Antonio M."/>
            <person name="Oren A."/>
            <person name="Chaudhuri R.R."/>
            <person name="La Ragione R."/>
            <person name="Hildebrand F."/>
            <person name="Pallen M.J."/>
        </authorList>
    </citation>
    <scope>NUCLEOTIDE SEQUENCE</scope>
    <source>
        <strain evidence="3">ChiGjej4B4-12881</strain>
    </source>
</reference>
<dbReference type="InterPro" id="IPR008988">
    <property type="entry name" value="Transcriptional_repressor_C"/>
</dbReference>
<dbReference type="Pfam" id="PF04023">
    <property type="entry name" value="FeoA"/>
    <property type="match status" value="1"/>
</dbReference>
<dbReference type="Gene3D" id="2.30.30.90">
    <property type="match status" value="1"/>
</dbReference>
<feature type="domain" description="Ferrous iron transporter FeoA-like" evidence="2">
    <location>
        <begin position="3"/>
        <end position="75"/>
    </location>
</feature>
<accession>A0A9D1W3U4</accession>
<dbReference type="SUPFAM" id="SSF50037">
    <property type="entry name" value="C-terminal domain of transcriptional repressors"/>
    <property type="match status" value="1"/>
</dbReference>
<dbReference type="SMART" id="SM00899">
    <property type="entry name" value="FeoA"/>
    <property type="match status" value="1"/>
</dbReference>
<dbReference type="Proteomes" id="UP000886780">
    <property type="component" value="Unassembled WGS sequence"/>
</dbReference>
<evidence type="ECO:0000313" key="4">
    <source>
        <dbReference type="Proteomes" id="UP000886780"/>
    </source>
</evidence>
<dbReference type="InterPro" id="IPR007167">
    <property type="entry name" value="Fe-transptr_FeoA-like"/>
</dbReference>
<evidence type="ECO:0000259" key="2">
    <source>
        <dbReference type="SMART" id="SM00899"/>
    </source>
</evidence>
<name>A0A9D1W3U4_9FIRM</name>
<dbReference type="EMBL" id="DXEU01000057">
    <property type="protein sequence ID" value="HIX51795.1"/>
    <property type="molecule type" value="Genomic_DNA"/>
</dbReference>
<dbReference type="AlphaFoldDB" id="A0A9D1W3U4"/>
<reference evidence="3" key="2">
    <citation type="submission" date="2021-04" db="EMBL/GenBank/DDBJ databases">
        <authorList>
            <person name="Gilroy R."/>
        </authorList>
    </citation>
    <scope>NUCLEOTIDE SEQUENCE</scope>
    <source>
        <strain evidence="3">ChiGjej4B4-12881</strain>
    </source>
</reference>
<protein>
    <submittedName>
        <fullName evidence="3">Ferrous iron transport protein A</fullName>
    </submittedName>
</protein>
<evidence type="ECO:0000313" key="3">
    <source>
        <dbReference type="EMBL" id="HIX51795.1"/>
    </source>
</evidence>
<evidence type="ECO:0000256" key="1">
    <source>
        <dbReference type="ARBA" id="ARBA00023004"/>
    </source>
</evidence>
<dbReference type="GO" id="GO:0046914">
    <property type="term" value="F:transition metal ion binding"/>
    <property type="evidence" value="ECO:0007669"/>
    <property type="project" value="InterPro"/>
</dbReference>
<gene>
    <name evidence="3" type="ORF">IAA28_03185</name>
</gene>
<comment type="caution">
    <text evidence="3">The sequence shown here is derived from an EMBL/GenBank/DDBJ whole genome shotgun (WGS) entry which is preliminary data.</text>
</comment>
<dbReference type="InterPro" id="IPR038157">
    <property type="entry name" value="FeoA_core_dom"/>
</dbReference>
<sequence length="78" mass="8436">MVIPLTYIEPGVQAEVVWIASSPSMAGRLDDLGFSPGETVSCVLKKPGKGMRAYLVRGAVIALRYENAREIFVQPVAD</sequence>
<keyword evidence="1" id="KW-0408">Iron</keyword>
<proteinExistence type="predicted"/>